<evidence type="ECO:0000313" key="4">
    <source>
        <dbReference type="EMBL" id="SMX80751.1"/>
    </source>
</evidence>
<feature type="region of interest" description="Disordered" evidence="1">
    <location>
        <begin position="22"/>
        <end position="88"/>
    </location>
</feature>
<dbReference type="Proteomes" id="UP000234289">
    <property type="component" value="Unassembled WGS sequence"/>
</dbReference>
<evidence type="ECO:0000256" key="2">
    <source>
        <dbReference type="SAM" id="Phobius"/>
    </source>
</evidence>
<sequence length="236" mass="25447">MRIVLRPLTTTKVVLNRRQTNETVKSVSYNPNYRPSDPPQVGSQQFNNSYGTSQPGYGSGQNQGYGSEQYSNPNAYQQNQSGPAVYNQPNDYGQPGAYGYSQPNSYSQPGAYDYSQPMTYGAPMMVRPAVNRLSSWAMWMGIIGLGGGFVCSFLSLIPILGYFFMFLAMFLWIAPILAVIFGHVSRGQIKKSGEDGRGQATAGLVMGYVGIGLGLLGLIIIVGVVGLGVFAAAMGY</sequence>
<proteinExistence type="predicted"/>
<reference evidence="7" key="2">
    <citation type="submission" date="2017-03" db="EMBL/GenBank/DDBJ databases">
        <authorList>
            <person name="Monnet C."/>
        </authorList>
    </citation>
    <scope>NUCLEOTIDE SEQUENCE [LARGE SCALE GENOMIC DNA]</scope>
    <source>
        <strain evidence="7">CNRZ 920</strain>
    </source>
</reference>
<evidence type="ECO:0000313" key="9">
    <source>
        <dbReference type="Proteomes" id="UP000234327"/>
    </source>
</evidence>
<organism evidence="4 9">
    <name type="scientific">Brevibacterium aurantiacum</name>
    <dbReference type="NCBI Taxonomy" id="273384"/>
    <lineage>
        <taxon>Bacteria</taxon>
        <taxon>Bacillati</taxon>
        <taxon>Actinomycetota</taxon>
        <taxon>Actinomycetes</taxon>
        <taxon>Micrococcales</taxon>
        <taxon>Brevibacteriaceae</taxon>
        <taxon>Brevibacterium</taxon>
    </lineage>
</organism>
<dbReference type="Pfam" id="PF13828">
    <property type="entry name" value="DUF4190"/>
    <property type="match status" value="1"/>
</dbReference>
<name>A0A2H1J072_BREAU</name>
<dbReference type="EMBL" id="FXZI01000023">
    <property type="protein sequence ID" value="SMY04742.1"/>
    <property type="molecule type" value="Genomic_DNA"/>
</dbReference>
<keyword evidence="2" id="KW-1133">Transmembrane helix</keyword>
<keyword evidence="2" id="KW-0812">Transmembrane</keyword>
<feature type="compositionally biased region" description="Polar residues" evidence="1">
    <location>
        <begin position="72"/>
        <end position="88"/>
    </location>
</feature>
<evidence type="ECO:0000256" key="1">
    <source>
        <dbReference type="SAM" id="MobiDB-lite"/>
    </source>
</evidence>
<dbReference type="EMBL" id="FXZG01000009">
    <property type="protein sequence ID" value="SMX83173.1"/>
    <property type="molecule type" value="Genomic_DNA"/>
</dbReference>
<dbReference type="Proteomes" id="UP000234327">
    <property type="component" value="Unassembled WGS sequence"/>
</dbReference>
<dbReference type="AlphaFoldDB" id="A0A2H1J072"/>
<evidence type="ECO:0000313" key="8">
    <source>
        <dbReference type="Proteomes" id="UP000234300"/>
    </source>
</evidence>
<dbReference type="Proteomes" id="UP000234300">
    <property type="component" value="Unassembled WGS sequence"/>
</dbReference>
<gene>
    <name evidence="5" type="ORF">BAUR920_01793</name>
    <name evidence="4" type="ORF">BAURA63_01734</name>
    <name evidence="6" type="ORF">BAURA86_03803</name>
</gene>
<evidence type="ECO:0000313" key="5">
    <source>
        <dbReference type="EMBL" id="SMX83173.1"/>
    </source>
</evidence>
<dbReference type="EMBL" id="FXYZ01000006">
    <property type="protein sequence ID" value="SMX80751.1"/>
    <property type="molecule type" value="Genomic_DNA"/>
</dbReference>
<feature type="transmembrane region" description="Helical" evidence="2">
    <location>
        <begin position="136"/>
        <end position="157"/>
    </location>
</feature>
<feature type="compositionally biased region" description="Polar residues" evidence="1">
    <location>
        <begin position="22"/>
        <end position="33"/>
    </location>
</feature>
<feature type="domain" description="DUF4190" evidence="3">
    <location>
        <begin position="160"/>
        <end position="216"/>
    </location>
</feature>
<feature type="compositionally biased region" description="Polar residues" evidence="1">
    <location>
        <begin position="41"/>
        <end position="52"/>
    </location>
</feature>
<dbReference type="InterPro" id="IPR025241">
    <property type="entry name" value="DUF4190"/>
</dbReference>
<accession>A0A2H1J072</accession>
<evidence type="ECO:0000313" key="7">
    <source>
        <dbReference type="Proteomes" id="UP000234289"/>
    </source>
</evidence>
<feature type="transmembrane region" description="Helical" evidence="2">
    <location>
        <begin position="163"/>
        <end position="184"/>
    </location>
</feature>
<evidence type="ECO:0000259" key="3">
    <source>
        <dbReference type="Pfam" id="PF13828"/>
    </source>
</evidence>
<keyword evidence="2" id="KW-0472">Membrane</keyword>
<protein>
    <recommendedName>
        <fullName evidence="3">DUF4190 domain-containing protein</fullName>
    </recommendedName>
</protein>
<feature type="transmembrane region" description="Helical" evidence="2">
    <location>
        <begin position="205"/>
        <end position="233"/>
    </location>
</feature>
<reference evidence="8 9" key="1">
    <citation type="submission" date="2017-03" db="EMBL/GenBank/DDBJ databases">
        <authorList>
            <person name="Afonso C.L."/>
            <person name="Miller P.J."/>
            <person name="Scott M.A."/>
            <person name="Spackman E."/>
            <person name="Goraichik I."/>
            <person name="Dimitrov K.M."/>
            <person name="Suarez D.L."/>
            <person name="Swayne D.E."/>
        </authorList>
    </citation>
    <scope>NUCLEOTIDE SEQUENCE [LARGE SCALE GENOMIC DNA]</scope>
    <source>
        <strain evidence="4">6</strain>
        <strain evidence="9">6(3)</strain>
        <strain evidence="6">8</strain>
        <strain evidence="8">8(6)</strain>
        <strain evidence="5">CNRZ 920</strain>
    </source>
</reference>
<evidence type="ECO:0000313" key="6">
    <source>
        <dbReference type="EMBL" id="SMY04742.1"/>
    </source>
</evidence>